<dbReference type="Proteomes" id="UP000224460">
    <property type="component" value="Unassembled WGS sequence"/>
</dbReference>
<keyword evidence="2" id="KW-1185">Reference proteome</keyword>
<sequence>MKPYLYTIVEKKKLREMLEAFEACLNLPIQVIDEHGDILEACGNTTPFCSIVKGFLPKNDSCEKIHIAASKKAIELGETYIFSCHANLNHIVFPLLNKGVFFASILVGPFLMDKPDSLLIADVAHRYAIGTDDLLELYDTSYSIRVIAPALVTHISKLLYFLFYNLISDSQKQFMDNQDKFHQQSKINESIQMYKTFDITNKTSYPYEKEKELISKVKVGNIQEAKSILNDLLGYVLFSEGNSLDILKTRAVELCSLLSRAAIEGGGATDTILKISNQFLKSLQEITDFEILCSKLQEAVEVFVESSFNYTPTKSNDRVKKAVAYISKNFSHAISLEEVAEHVNLNPTYFSSIFKQYSGSSFREYLNMVRIEESKRLLSNTDYTIIDIAIAVGFEDQSYFSKVFKKYTGLTPKQYR</sequence>
<organism evidence="1 2">
    <name type="scientific">Sporanaerobium hydrogeniformans</name>
    <dbReference type="NCBI Taxonomy" id="3072179"/>
    <lineage>
        <taxon>Bacteria</taxon>
        <taxon>Bacillati</taxon>
        <taxon>Bacillota</taxon>
        <taxon>Clostridia</taxon>
        <taxon>Lachnospirales</taxon>
        <taxon>Lachnospiraceae</taxon>
        <taxon>Sporanaerobium</taxon>
    </lineage>
</organism>
<reference evidence="1" key="1">
    <citation type="submission" date="2017-10" db="EMBL/GenBank/DDBJ databases">
        <title>Genome sequence of cellulolytic Lachnospiraceae bacterium XHS1971 isolated from hotspring sediment.</title>
        <authorList>
            <person name="Vasudevan G."/>
            <person name="Joshi A.J."/>
            <person name="Hivarkar S."/>
            <person name="Lanjekar V.B."/>
            <person name="Dhakephalkar P.K."/>
            <person name="Dagar S."/>
        </authorList>
    </citation>
    <scope>NUCLEOTIDE SEQUENCE</scope>
    <source>
        <strain evidence="1">XHS1971</strain>
    </source>
</reference>
<protein>
    <submittedName>
        <fullName evidence="1">AraC family transcriptional regulator</fullName>
    </submittedName>
</protein>
<accession>A0AC61DA82</accession>
<comment type="caution">
    <text evidence="1">The sequence shown here is derived from an EMBL/GenBank/DDBJ whole genome shotgun (WGS) entry which is preliminary data.</text>
</comment>
<gene>
    <name evidence="1" type="ORF">CS063_14695</name>
</gene>
<name>A0AC61DA82_9FIRM</name>
<dbReference type="EMBL" id="PEDL01000021">
    <property type="protein sequence ID" value="PHV69668.1"/>
    <property type="molecule type" value="Genomic_DNA"/>
</dbReference>
<evidence type="ECO:0000313" key="1">
    <source>
        <dbReference type="EMBL" id="PHV69668.1"/>
    </source>
</evidence>
<proteinExistence type="predicted"/>
<evidence type="ECO:0000313" key="2">
    <source>
        <dbReference type="Proteomes" id="UP000224460"/>
    </source>
</evidence>